<accession>A0ABS4P6J6</accession>
<protein>
    <recommendedName>
        <fullName evidence="5">Enterobactin synthase component D</fullName>
    </recommendedName>
    <alternativeName>
        <fullName evidence="8">4'-phosphopantetheinyl transferase EntD</fullName>
    </alternativeName>
    <alternativeName>
        <fullName evidence="9">Enterochelin synthase D</fullName>
    </alternativeName>
</protein>
<evidence type="ECO:0000256" key="5">
    <source>
        <dbReference type="ARBA" id="ARBA00019087"/>
    </source>
</evidence>
<dbReference type="InterPro" id="IPR008278">
    <property type="entry name" value="4-PPantetheinyl_Trfase_dom"/>
</dbReference>
<evidence type="ECO:0000256" key="10">
    <source>
        <dbReference type="ARBA" id="ARBA00049176"/>
    </source>
</evidence>
<comment type="catalytic activity">
    <reaction evidence="10">
        <text>apo-[aryl-carrier protein] + CoA = holo-[aryl-carrier protein] + adenosine 3',5'-bisphosphate + H(+)</text>
        <dbReference type="Rhea" id="RHEA:48404"/>
        <dbReference type="Rhea" id="RHEA-COMP:15903"/>
        <dbReference type="Rhea" id="RHEA-COMP:17557"/>
        <dbReference type="ChEBI" id="CHEBI:15378"/>
        <dbReference type="ChEBI" id="CHEBI:29999"/>
        <dbReference type="ChEBI" id="CHEBI:57287"/>
        <dbReference type="ChEBI" id="CHEBI:58343"/>
        <dbReference type="ChEBI" id="CHEBI:64479"/>
    </reaction>
</comment>
<evidence type="ECO:0000256" key="8">
    <source>
        <dbReference type="ARBA" id="ARBA00029894"/>
    </source>
</evidence>
<evidence type="ECO:0000256" key="9">
    <source>
        <dbReference type="ARBA" id="ARBA00031996"/>
    </source>
</evidence>
<dbReference type="GO" id="GO:0016740">
    <property type="term" value="F:transferase activity"/>
    <property type="evidence" value="ECO:0007669"/>
    <property type="project" value="UniProtKB-KW"/>
</dbReference>
<reference evidence="15" key="2">
    <citation type="submission" date="2023-07" db="EMBL/GenBank/DDBJ databases">
        <title>Genome mining of underrepresented organisms for secondary metabolites.</title>
        <authorList>
            <person name="D'Agostino P.M."/>
        </authorList>
    </citation>
    <scope>NUCLEOTIDE SEQUENCE [LARGE SCALE GENOMIC DNA]</scope>
    <source>
        <strain evidence="15">WS4403</strain>
    </source>
</reference>
<evidence type="ECO:0000313" key="14">
    <source>
        <dbReference type="EMBL" id="MBP2167578.1"/>
    </source>
</evidence>
<evidence type="ECO:0000256" key="3">
    <source>
        <dbReference type="ARBA" id="ARBA00008342"/>
    </source>
</evidence>
<comment type="caution">
    <text evidence="14">The sequence shown here is derived from an EMBL/GenBank/DDBJ whole genome shotgun (WGS) entry which is preliminary data.</text>
</comment>
<dbReference type="Proteomes" id="UP001195624">
    <property type="component" value="Unassembled WGS sequence"/>
</dbReference>
<keyword evidence="6 14" id="KW-0808">Transferase</keyword>
<sequence length="244" mass="27269">MLNDFISLSYPPTPFIRTLREIMLPQFSWLRLTEIRFELHHFDDSLFALLAVDPPAHLSKSVKKRRAEYLASRYAARRALAAAGVDDFLLLNDEQRAPIWPPGFCGSLSHTTQRAVIVTAAAQPGRQIGVDAEQTMQAQSASELSEMIVSASELQVLKQCGLPLAQALTLTFSLKESLYKALFPLLRQFMDFHSAEIVGLEGATGRAQLRLTRDFSAGLQAGRLFNGYFQQQQDEITTLIIDEL</sequence>
<evidence type="ECO:0000256" key="11">
    <source>
        <dbReference type="ARBA" id="ARBA00049191"/>
    </source>
</evidence>
<keyword evidence="7" id="KW-0259">Enterobactin biosynthesis</keyword>
<evidence type="ECO:0000256" key="6">
    <source>
        <dbReference type="ARBA" id="ARBA00022679"/>
    </source>
</evidence>
<dbReference type="PANTHER" id="PTHR38096">
    <property type="entry name" value="ENTEROBACTIN SYNTHASE COMPONENT D"/>
    <property type="match status" value="1"/>
</dbReference>
<gene>
    <name evidence="14" type="ORF">J2125_000770</name>
</gene>
<dbReference type="InterPro" id="IPR037143">
    <property type="entry name" value="4-PPantetheinyl_Trfase_dom_sf"/>
</dbReference>
<dbReference type="SUPFAM" id="SSF56214">
    <property type="entry name" value="4'-phosphopantetheinyl transferase"/>
    <property type="match status" value="1"/>
</dbReference>
<comment type="catalytic activity">
    <reaction evidence="11">
        <text>apo-[peptidyl-carrier protein] + CoA = holo-[peptidyl-carrier protein] + adenosine 3',5'-bisphosphate + H(+)</text>
        <dbReference type="Rhea" id="RHEA:46228"/>
        <dbReference type="Rhea" id="RHEA-COMP:11479"/>
        <dbReference type="Rhea" id="RHEA-COMP:11480"/>
        <dbReference type="ChEBI" id="CHEBI:15378"/>
        <dbReference type="ChEBI" id="CHEBI:29999"/>
        <dbReference type="ChEBI" id="CHEBI:57287"/>
        <dbReference type="ChEBI" id="CHEBI:58343"/>
        <dbReference type="ChEBI" id="CHEBI:64479"/>
    </reaction>
</comment>
<proteinExistence type="inferred from homology"/>
<evidence type="ECO:0000256" key="4">
    <source>
        <dbReference type="ARBA" id="ARBA00011503"/>
    </source>
</evidence>
<keyword evidence="15" id="KW-1185">Reference proteome</keyword>
<comment type="similarity">
    <text evidence="3">Belongs to the P-Pant transferase superfamily. EntD family.</text>
</comment>
<dbReference type="EMBL" id="JAGGMQ010000001">
    <property type="protein sequence ID" value="MBP2167578.1"/>
    <property type="molecule type" value="Genomic_DNA"/>
</dbReference>
<dbReference type="Pfam" id="PF17837">
    <property type="entry name" value="4PPT_N"/>
    <property type="match status" value="1"/>
</dbReference>
<comment type="function">
    <text evidence="1">Involved in the biosynthesis of the siderophore enterobactin (enterochelin), which is a macrocyclic trimeric lactone of N-(2,3-dihydroxybenzoyl)-serine. The serine trilactone serves as a scaffolding for the three catechol functionalities that provide hexadentate coordination for the tightly ligated iron(2+) atoms. Plays an essential role in the assembly of the enterobactin by catalyzing the transfer of the 4'-phosphopantetheine (Ppant) moiety from coenzyme A to the apo-domains of both EntB (ArCP domain) and EntF (PCP domain) to yield their holo-forms which make them competent for the activation of 2,3-dihydroxybenzoate (DHB) and L-serine, respectively.</text>
</comment>
<evidence type="ECO:0000256" key="2">
    <source>
        <dbReference type="ARBA" id="ARBA00004993"/>
    </source>
</evidence>
<name>A0ABS4P6J6_9GAMM</name>
<dbReference type="Gene3D" id="3.90.470.20">
    <property type="entry name" value="4'-phosphopantetheinyl transferase domain"/>
    <property type="match status" value="1"/>
</dbReference>
<comment type="subunit">
    <text evidence="4">EntB, EntD, EntE, and EntF form a multienzyme complex called enterobactin synthase.</text>
</comment>
<evidence type="ECO:0000256" key="1">
    <source>
        <dbReference type="ARBA" id="ARBA00003937"/>
    </source>
</evidence>
<dbReference type="InterPro" id="IPR003542">
    <property type="entry name" value="Enbac_synth_compD-like"/>
</dbReference>
<organism evidence="14 15">
    <name type="scientific">Winslowiella toletana</name>
    <dbReference type="NCBI Taxonomy" id="92490"/>
    <lineage>
        <taxon>Bacteria</taxon>
        <taxon>Pseudomonadati</taxon>
        <taxon>Pseudomonadota</taxon>
        <taxon>Gammaproteobacteria</taxon>
        <taxon>Enterobacterales</taxon>
        <taxon>Erwiniaceae</taxon>
        <taxon>Winslowiella</taxon>
    </lineage>
</organism>
<dbReference type="PANTHER" id="PTHR38096:SF1">
    <property type="entry name" value="ENTEROBACTIN SYNTHASE COMPONENT D"/>
    <property type="match status" value="1"/>
</dbReference>
<feature type="domain" description="4'-phosphopantetheinyl transferase" evidence="12">
    <location>
        <begin position="127"/>
        <end position="209"/>
    </location>
</feature>
<comment type="pathway">
    <text evidence="2">Siderophore biosynthesis; enterobactin biosynthesis.</text>
</comment>
<evidence type="ECO:0000313" key="15">
    <source>
        <dbReference type="Proteomes" id="UP001195624"/>
    </source>
</evidence>
<feature type="domain" description="4'-phosphopantetheinyl transferase N-terminal" evidence="13">
    <location>
        <begin position="56"/>
        <end position="120"/>
    </location>
</feature>
<dbReference type="RefSeq" id="WP_017799461.1">
    <property type="nucleotide sequence ID" value="NZ_JAGGMQ010000001.1"/>
</dbReference>
<evidence type="ECO:0000259" key="12">
    <source>
        <dbReference type="Pfam" id="PF01648"/>
    </source>
</evidence>
<dbReference type="PRINTS" id="PR01399">
    <property type="entry name" value="ENTSNTHTASED"/>
</dbReference>
<reference evidence="14 15" key="1">
    <citation type="submission" date="2021-03" db="EMBL/GenBank/DDBJ databases">
        <authorList>
            <person name="D'Agostino P."/>
            <person name="Huntemann M."/>
            <person name="Clum A."/>
            <person name="Spunde A."/>
            <person name="Palaniappan K."/>
            <person name="Ritter S."/>
            <person name="Mikhailova N."/>
            <person name="Chen I.-M."/>
            <person name="Stamatis D."/>
            <person name="Reddy T."/>
            <person name="O'Malley R."/>
            <person name="Daum C."/>
            <person name="Shapiro N."/>
            <person name="Ivanova N."/>
            <person name="Kyrpides N."/>
            <person name="Woyke T."/>
        </authorList>
    </citation>
    <scope>NUCLEOTIDE SEQUENCE [LARGE SCALE GENOMIC DNA]</scope>
    <source>
        <strain evidence="14 15">WS4403</strain>
    </source>
</reference>
<evidence type="ECO:0000259" key="13">
    <source>
        <dbReference type="Pfam" id="PF17837"/>
    </source>
</evidence>
<dbReference type="InterPro" id="IPR041354">
    <property type="entry name" value="4PPT_N"/>
</dbReference>
<evidence type="ECO:0000256" key="7">
    <source>
        <dbReference type="ARBA" id="ARBA00023191"/>
    </source>
</evidence>
<dbReference type="Pfam" id="PF01648">
    <property type="entry name" value="ACPS"/>
    <property type="match status" value="1"/>
</dbReference>